<dbReference type="GeneID" id="77462197"/>
<dbReference type="RefSeq" id="WP_022789381.1">
    <property type="nucleotide sequence ID" value="NZ_UHFX01000003.1"/>
</dbReference>
<sequence length="121" mass="14298">MNSYIVDDRLDLEELCKQIDTYDRSKTPYNSFIDHTKDFLSGNSMTAKEYCNYVDQFWVDHEEDLEYSADPNDRNDENTIVSRIWELADRYDPCDEIVAHDPYCINEEQLREGLEEILGAI</sequence>
<evidence type="ECO:0000313" key="1">
    <source>
        <dbReference type="EMBL" id="SUO04323.1"/>
    </source>
</evidence>
<dbReference type="Gene3D" id="1.20.120.650">
    <property type="entry name" value="Colicin D"/>
    <property type="match status" value="1"/>
</dbReference>
<dbReference type="AlphaFoldDB" id="A0A380LM33"/>
<protein>
    <submittedName>
        <fullName evidence="1">Uncharacterized protein</fullName>
    </submittedName>
</protein>
<dbReference type="EMBL" id="UHFX01000003">
    <property type="protein sequence ID" value="SUO04323.1"/>
    <property type="molecule type" value="Genomic_DNA"/>
</dbReference>
<evidence type="ECO:0000313" key="2">
    <source>
        <dbReference type="Proteomes" id="UP000255523"/>
    </source>
</evidence>
<gene>
    <name evidence="1" type="ORF">NCTC11087_01233</name>
</gene>
<organism evidence="1 2">
    <name type="scientific">Faecalicoccus pleomorphus</name>
    <dbReference type="NCBI Taxonomy" id="1323"/>
    <lineage>
        <taxon>Bacteria</taxon>
        <taxon>Bacillati</taxon>
        <taxon>Bacillota</taxon>
        <taxon>Erysipelotrichia</taxon>
        <taxon>Erysipelotrichales</taxon>
        <taxon>Erysipelotrichaceae</taxon>
        <taxon>Faecalicoccus</taxon>
    </lineage>
</organism>
<proteinExistence type="predicted"/>
<keyword evidence="2" id="KW-1185">Reference proteome</keyword>
<name>A0A380LM33_9FIRM</name>
<dbReference type="Proteomes" id="UP000255523">
    <property type="component" value="Unassembled WGS sequence"/>
</dbReference>
<accession>A0A380LM33</accession>
<reference evidence="1 2" key="1">
    <citation type="submission" date="2018-06" db="EMBL/GenBank/DDBJ databases">
        <authorList>
            <consortium name="Pathogen Informatics"/>
            <person name="Doyle S."/>
        </authorList>
    </citation>
    <scope>NUCLEOTIDE SEQUENCE [LARGE SCALE GENOMIC DNA]</scope>
    <source>
        <strain evidence="1 2">NCTC11087</strain>
    </source>
</reference>
<dbReference type="InterPro" id="IPR036471">
    <property type="entry name" value="Colicin_D_sf"/>
</dbReference>